<dbReference type="InterPro" id="IPR052915">
    <property type="entry name" value="RtcB-like"/>
</dbReference>
<keyword evidence="2" id="KW-0436">Ligase</keyword>
<dbReference type="CDD" id="cd00081">
    <property type="entry name" value="Hint"/>
    <property type="match status" value="2"/>
</dbReference>
<name>A0A1U7P248_9DEIO</name>
<feature type="binding site" evidence="13">
    <location>
        <begin position="650"/>
        <end position="651"/>
    </location>
    <ligand>
        <name>GMP</name>
        <dbReference type="ChEBI" id="CHEBI:58115"/>
    </ligand>
</feature>
<dbReference type="InterPro" id="IPR030934">
    <property type="entry name" value="Intein_C"/>
</dbReference>
<evidence type="ECO:0000256" key="4">
    <source>
        <dbReference type="ARBA" id="ARBA00022723"/>
    </source>
</evidence>
<reference evidence="16 17" key="1">
    <citation type="submission" date="2017-01" db="EMBL/GenBank/DDBJ databases">
        <title>Genome Analysis of Deinococcus marmoris KOPRI26562.</title>
        <authorList>
            <person name="Kim J.H."/>
            <person name="Oh H.-M."/>
        </authorList>
    </citation>
    <scope>NUCLEOTIDE SEQUENCE [LARGE SCALE GENOMIC DNA]</scope>
    <source>
        <strain evidence="16 17">KOPRI26562</strain>
    </source>
</reference>
<dbReference type="PANTHER" id="PTHR43749:SF2">
    <property type="entry name" value="RNA-SPLICING LIGASE RTCB"/>
    <property type="match status" value="1"/>
</dbReference>
<feature type="binding site" evidence="14">
    <location>
        <position position="567"/>
    </location>
    <ligand>
        <name>Mn(2+)</name>
        <dbReference type="ChEBI" id="CHEBI:29035"/>
        <label>2</label>
    </ligand>
</feature>
<keyword evidence="8" id="KW-0404">Intron homing</keyword>
<evidence type="ECO:0000256" key="10">
    <source>
        <dbReference type="ARBA" id="ARBA00023211"/>
    </source>
</evidence>
<dbReference type="SUPFAM" id="SSF103365">
    <property type="entry name" value="Hypothetical protein PH1602"/>
    <property type="match status" value="2"/>
</dbReference>
<dbReference type="Pfam" id="PF01139">
    <property type="entry name" value="RtcB"/>
    <property type="match status" value="2"/>
</dbReference>
<feature type="active site" description="GMP-histidine intermediate" evidence="12">
    <location>
        <position position="706"/>
    </location>
</feature>
<dbReference type="GO" id="GO:0003909">
    <property type="term" value="F:DNA ligase activity"/>
    <property type="evidence" value="ECO:0007669"/>
    <property type="project" value="TreeGrafter"/>
</dbReference>
<dbReference type="eggNOG" id="COG1690">
    <property type="taxonomic scope" value="Bacteria"/>
</dbReference>
<comment type="catalytic activity">
    <reaction evidence="11">
        <text>a 3'-end 3'-phospho-ribonucleotide-RNA + a 5'-end dephospho-ribonucleoside-RNA + GTP = a ribonucleotidyl-ribonucleotide-RNA + GMP + diphosphate</text>
        <dbReference type="Rhea" id="RHEA:68076"/>
        <dbReference type="Rhea" id="RHEA-COMP:10463"/>
        <dbReference type="Rhea" id="RHEA-COMP:13936"/>
        <dbReference type="Rhea" id="RHEA-COMP:17355"/>
        <dbReference type="ChEBI" id="CHEBI:33019"/>
        <dbReference type="ChEBI" id="CHEBI:37565"/>
        <dbReference type="ChEBI" id="CHEBI:58115"/>
        <dbReference type="ChEBI" id="CHEBI:83062"/>
        <dbReference type="ChEBI" id="CHEBI:138284"/>
        <dbReference type="ChEBI" id="CHEBI:173118"/>
        <dbReference type="EC" id="6.5.1.8"/>
    </reaction>
</comment>
<evidence type="ECO:0000259" key="15">
    <source>
        <dbReference type="PROSITE" id="PS00028"/>
    </source>
</evidence>
<dbReference type="Gene3D" id="3.90.1860.10">
    <property type="entry name" value="tRNA-splicing ligase RtcB"/>
    <property type="match status" value="2"/>
</dbReference>
<keyword evidence="5 13" id="KW-0547">Nucleotide-binding</keyword>
<dbReference type="PROSITE" id="PS50818">
    <property type="entry name" value="INTEIN_C_TER"/>
    <property type="match status" value="1"/>
</dbReference>
<dbReference type="GO" id="GO:0004519">
    <property type="term" value="F:endonuclease activity"/>
    <property type="evidence" value="ECO:0007669"/>
    <property type="project" value="UniProtKB-KW"/>
</dbReference>
<evidence type="ECO:0000256" key="11">
    <source>
        <dbReference type="ARBA" id="ARBA00047746"/>
    </source>
</evidence>
<evidence type="ECO:0000256" key="5">
    <source>
        <dbReference type="ARBA" id="ARBA00022741"/>
    </source>
</evidence>
<dbReference type="PANTHER" id="PTHR43749">
    <property type="entry name" value="RNA-SPLICING LIGASE RTCB"/>
    <property type="match status" value="1"/>
</dbReference>
<keyword evidence="6" id="KW-0378">Hydrolase</keyword>
<evidence type="ECO:0000256" key="14">
    <source>
        <dbReference type="PIRSR" id="PIRSR601233-3"/>
    </source>
</evidence>
<dbReference type="GO" id="GO:0016539">
    <property type="term" value="P:intein-mediated protein splicing"/>
    <property type="evidence" value="ECO:0007669"/>
    <property type="project" value="InterPro"/>
</dbReference>
<dbReference type="GO" id="GO:0170057">
    <property type="term" value="F:RNA ligase (GTP) activity"/>
    <property type="evidence" value="ECO:0007669"/>
    <property type="project" value="UniProtKB-EC"/>
</dbReference>
<evidence type="ECO:0000256" key="1">
    <source>
        <dbReference type="ARBA" id="ARBA00012726"/>
    </source>
</evidence>
<gene>
    <name evidence="16" type="ORF">BOO71_0003271</name>
</gene>
<keyword evidence="9 13" id="KW-0342">GTP-binding</keyword>
<evidence type="ECO:0000256" key="7">
    <source>
        <dbReference type="ARBA" id="ARBA00022800"/>
    </source>
</evidence>
<dbReference type="GO" id="GO:0030145">
    <property type="term" value="F:manganese ion binding"/>
    <property type="evidence" value="ECO:0007669"/>
    <property type="project" value="TreeGrafter"/>
</dbReference>
<dbReference type="NCBIfam" id="TIGR01445">
    <property type="entry name" value="intein_Nterm"/>
    <property type="match status" value="1"/>
</dbReference>
<dbReference type="PROSITE" id="PS00028">
    <property type="entry name" value="ZINC_FINGER_C2H2_1"/>
    <property type="match status" value="1"/>
</dbReference>
<feature type="binding site" evidence="14">
    <location>
        <position position="540"/>
    </location>
    <ligand>
        <name>Mn(2+)</name>
        <dbReference type="ChEBI" id="CHEBI:29035"/>
        <label>1</label>
    </ligand>
</feature>
<feature type="binding site" evidence="14">
    <location>
        <position position="650"/>
    </location>
    <ligand>
        <name>Mn(2+)</name>
        <dbReference type="ChEBI" id="CHEBI:29035"/>
        <label>2</label>
    </ligand>
</feature>
<dbReference type="InterPro" id="IPR013087">
    <property type="entry name" value="Znf_C2H2_type"/>
</dbReference>
<dbReference type="PROSITE" id="PS50817">
    <property type="entry name" value="INTEIN_N_TER"/>
    <property type="match status" value="1"/>
</dbReference>
<feature type="domain" description="C2H2-type" evidence="15">
    <location>
        <begin position="403"/>
        <end position="424"/>
    </location>
</feature>
<dbReference type="GO" id="GO:0006396">
    <property type="term" value="P:RNA processing"/>
    <property type="evidence" value="ECO:0007669"/>
    <property type="project" value="InterPro"/>
</dbReference>
<keyword evidence="7" id="KW-0692">RNA repair</keyword>
<comment type="caution">
    <text evidence="16">The sequence shown here is derived from an EMBL/GenBank/DDBJ whole genome shotgun (WGS) entry which is preliminary data.</text>
</comment>
<keyword evidence="10 14" id="KW-0464">Manganese</keyword>
<evidence type="ECO:0000313" key="16">
    <source>
        <dbReference type="EMBL" id="OLV19241.1"/>
    </source>
</evidence>
<keyword evidence="17" id="KW-1185">Reference proteome</keyword>
<evidence type="ECO:0000313" key="17">
    <source>
        <dbReference type="Proteomes" id="UP000186607"/>
    </source>
</evidence>
<dbReference type="SMART" id="SM00305">
    <property type="entry name" value="HintC"/>
    <property type="match status" value="1"/>
</dbReference>
<protein>
    <recommendedName>
        <fullName evidence="1">3'-phosphate/5'-hydroxy nucleic acid ligase</fullName>
        <ecNumber evidence="1">6.5.1.8</ecNumber>
    </recommendedName>
</protein>
<dbReference type="InterPro" id="IPR003586">
    <property type="entry name" value="Hint_dom_C"/>
</dbReference>
<dbReference type="STRING" id="249408.BOO71_0003271"/>
<dbReference type="SMART" id="SM00306">
    <property type="entry name" value="HintN"/>
    <property type="match status" value="1"/>
</dbReference>
<evidence type="ECO:0000256" key="8">
    <source>
        <dbReference type="ARBA" id="ARBA00022886"/>
    </source>
</evidence>
<evidence type="ECO:0000256" key="13">
    <source>
        <dbReference type="PIRSR" id="PIRSR601233-2"/>
    </source>
</evidence>
<evidence type="ECO:0000256" key="6">
    <source>
        <dbReference type="ARBA" id="ARBA00022759"/>
    </source>
</evidence>
<dbReference type="InterPro" id="IPR036025">
    <property type="entry name" value="RtcB-like_sf"/>
</dbReference>
<dbReference type="Gene3D" id="2.170.16.10">
    <property type="entry name" value="Hedgehog/Intein (Hint) domain"/>
    <property type="match status" value="2"/>
</dbReference>
<dbReference type="InterPro" id="IPR003587">
    <property type="entry name" value="Hint_dom_N"/>
</dbReference>
<organism evidence="16 17">
    <name type="scientific">Deinococcus marmoris</name>
    <dbReference type="NCBI Taxonomy" id="249408"/>
    <lineage>
        <taxon>Bacteria</taxon>
        <taxon>Thermotogati</taxon>
        <taxon>Deinococcota</taxon>
        <taxon>Deinococci</taxon>
        <taxon>Deinococcales</taxon>
        <taxon>Deinococcaceae</taxon>
        <taxon>Deinococcus</taxon>
    </lineage>
</organism>
<dbReference type="AlphaFoldDB" id="A0A1U7P248"/>
<dbReference type="GO" id="GO:0006281">
    <property type="term" value="P:DNA repair"/>
    <property type="evidence" value="ECO:0007669"/>
    <property type="project" value="TreeGrafter"/>
</dbReference>
<evidence type="ECO:0000256" key="12">
    <source>
        <dbReference type="PIRSR" id="PIRSR601233-1"/>
    </source>
</evidence>
<dbReference type="InterPro" id="IPR001233">
    <property type="entry name" value="RtcB"/>
</dbReference>
<proteinExistence type="predicted"/>
<evidence type="ECO:0000256" key="9">
    <source>
        <dbReference type="ARBA" id="ARBA00023134"/>
    </source>
</evidence>
<dbReference type="NCBIfam" id="TIGR01443">
    <property type="entry name" value="intein_Cterm"/>
    <property type="match status" value="1"/>
</dbReference>
<dbReference type="Proteomes" id="UP000186607">
    <property type="component" value="Unassembled WGS sequence"/>
</dbReference>
<dbReference type="GO" id="GO:0042245">
    <property type="term" value="P:RNA repair"/>
    <property type="evidence" value="ECO:0007669"/>
    <property type="project" value="UniProtKB-KW"/>
</dbReference>
<dbReference type="GO" id="GO:0006314">
    <property type="term" value="P:intron homing"/>
    <property type="evidence" value="ECO:0007669"/>
    <property type="project" value="UniProtKB-KW"/>
</dbReference>
<feature type="binding site" evidence="14">
    <location>
        <position position="145"/>
    </location>
    <ligand>
        <name>Mn(2+)</name>
        <dbReference type="ChEBI" id="CHEBI:29035"/>
        <label>1</label>
    </ligand>
</feature>
<dbReference type="InterPro" id="IPR006141">
    <property type="entry name" value="Intein_N"/>
</dbReference>
<dbReference type="Pfam" id="PF14890">
    <property type="entry name" value="Intein_splicing"/>
    <property type="match status" value="1"/>
</dbReference>
<keyword evidence="4 14" id="KW-0479">Metal-binding</keyword>
<feature type="binding site" evidence="13">
    <location>
        <begin position="706"/>
        <end position="709"/>
    </location>
    <ligand>
        <name>GMP</name>
        <dbReference type="ChEBI" id="CHEBI:58115"/>
    </ligand>
</feature>
<feature type="binding site" evidence="13">
    <location>
        <begin position="682"/>
        <end position="685"/>
    </location>
    <ligand>
        <name>GMP</name>
        <dbReference type="ChEBI" id="CHEBI:58115"/>
    </ligand>
</feature>
<accession>A0A1U7P248</accession>
<dbReference type="GO" id="GO:0005525">
    <property type="term" value="F:GTP binding"/>
    <property type="evidence" value="ECO:0007669"/>
    <property type="project" value="UniProtKB-KW"/>
</dbReference>
<keyword evidence="3" id="KW-0540">Nuclease</keyword>
<dbReference type="EMBL" id="MSTI01000038">
    <property type="protein sequence ID" value="OLV19241.1"/>
    <property type="molecule type" value="Genomic_DNA"/>
</dbReference>
<keyword evidence="6" id="KW-0255">Endonuclease</keyword>
<evidence type="ECO:0000256" key="2">
    <source>
        <dbReference type="ARBA" id="ARBA00022598"/>
    </source>
</evidence>
<feature type="binding site" evidence="13">
    <location>
        <begin position="539"/>
        <end position="543"/>
    </location>
    <ligand>
        <name>GMP</name>
        <dbReference type="ChEBI" id="CHEBI:58115"/>
    </ligand>
</feature>
<sequence>MNGKHITKLGFERKAIGLAVAAAALREGAGLERGAILDELRAVQADPAAYLSGGIYAELAAELSALAALNESKKGAALRPAPLPYGVWGADLIEPGARAQMDVAMRLPITRAGALMPDAHVGYGLPIGGVLATENAVIPYGVGVDIGCFPADTLIPLLDGKTAPIFELLGRELTVYACKPDGKIVAARATAQKTRQNAPLVQVTLDNGQTVQCTSDHRFMLRDGNYLAAEQLRPGISLMPFYSDQDRDGYVRVQQNYSGRMQKAHWMVARSGLLGEIPRFDGQRTVIHHRDFDEANNDPANLEFMGDRDHSRFHRLLVERNTSWQSPAFEARRVAALAAKAATPEGHAYFAERGTRNLMAFIDANPGKLSKLAKEGGNGTRGAKVLTSDHPAILATRHAVGVCPECGREIKSAIGMNRHRKWQHGYNHKVVDVISLNETADVYCLTVPGYDNFAIAAGVFVHNCSMRLSVFPIQPDGLKLEEAKALLLKHTRFGPGVGFEKRERGDHEVLHESTWDDQPLLGHLFEKAAAQIGSSGSGNHFAEFGTLTLGAADLGLEAGEYLALLSHSGSRGFGAQVAGHFTNLAERLHPNLDPAAKKLAWLSLDSEEGQAYWQAMNLAGRYALANHELIHARLARALGVSVLASVHNSHNLAWKQQVGGQELIVHRKGATPAAAGQLGLIPGSMADPGFVVRGRGHADALASASHGAGRQLGRKAAASKLVRKEVAAYLKERGVTLMGGGIDEAPQAYKRIKDVIARQTDLVDVVARFTPKVVRMDSGSEDI</sequence>
<dbReference type="InterPro" id="IPR036844">
    <property type="entry name" value="Hint_dom_sf"/>
</dbReference>
<dbReference type="SUPFAM" id="SSF51294">
    <property type="entry name" value="Hedgehog/intein (Hint) domain"/>
    <property type="match status" value="1"/>
</dbReference>
<comment type="cofactor">
    <cofactor evidence="14">
        <name>Mn(2+)</name>
        <dbReference type="ChEBI" id="CHEBI:29035"/>
    </cofactor>
    <text evidence="14">Binds 2 manganese ions per subunit.</text>
</comment>
<evidence type="ECO:0000256" key="3">
    <source>
        <dbReference type="ARBA" id="ARBA00022722"/>
    </source>
</evidence>
<dbReference type="EC" id="6.5.1.8" evidence="1"/>